<evidence type="ECO:0000259" key="2">
    <source>
        <dbReference type="Pfam" id="PF21012"/>
    </source>
</evidence>
<reference evidence="4" key="1">
    <citation type="journal article" date="2011" name="Stand. Genomic Sci.">
        <title>Non-contiguous finished genome sequence of the opportunistic oral pathogen Prevotella multisaccharivorax type strain (PPPA20).</title>
        <authorList>
            <person name="Pati A."/>
            <person name="Gronow S."/>
            <person name="Lu M."/>
            <person name="Lapidus A."/>
            <person name="Nolan M."/>
            <person name="Lucas S."/>
            <person name="Hammon N."/>
            <person name="Deshpande S."/>
            <person name="Cheng J.F."/>
            <person name="Tapia R."/>
            <person name="Han C."/>
            <person name="Goodwin L."/>
            <person name="Pitluck S."/>
            <person name="Liolios K."/>
            <person name="Pagani I."/>
            <person name="Mavromatis K."/>
            <person name="Mikhailova N."/>
            <person name="Huntemann M."/>
            <person name="Chen A."/>
            <person name="Palaniappan K."/>
            <person name="Land M."/>
            <person name="Hauser L."/>
            <person name="Detter J.C."/>
            <person name="Brambilla E.M."/>
            <person name="Rohde M."/>
            <person name="Goker M."/>
            <person name="Woyke T."/>
            <person name="Bristow J."/>
            <person name="Eisen J.A."/>
            <person name="Markowitz V."/>
            <person name="Hugenholtz P."/>
            <person name="Kyrpides N.C."/>
            <person name="Klenk H.P."/>
            <person name="Ivanova N."/>
        </authorList>
    </citation>
    <scope>NUCLEOTIDE SEQUENCE [LARGE SCALE GENOMIC DNA]</scope>
    <source>
        <strain evidence="4">DSM 17128</strain>
    </source>
</reference>
<name>F8N8C4_9BACT</name>
<dbReference type="RefSeq" id="WP_007575279.1">
    <property type="nucleotide sequence ID" value="NZ_BPTS01000002.1"/>
</dbReference>
<protein>
    <recommendedName>
        <fullName evidence="2">DUF6850 domain-containing protein</fullName>
    </recommendedName>
</protein>
<keyword evidence="1" id="KW-0732">Signal</keyword>
<sequence>MKKILSYIIMLGEVIMASSQLSAQTVYNDSLMSRNFSYVKNRDFWLTSTNAAALTQYRSANISAAEMSATHRKGGFINYDESPNTWSIGARAESYYRLSPTVVTYGMMSYDGFLGKSMTGSAFIDTSRQPFDITEDSLTNSGKKHRDTYHLIGAIGWEVRKGLDVGAKIDFTAANAAKYKDLRHKTKLMNLEASAGMFAPIGKSLALGANYIYRRNTESLIFSTYGTNDKVYNSFINYGPWIGEVEQFSDNGFTDRSREMPLLSEYHEGSLQASWNMMPDVVWYGALSYAYRSGYYGRKSPHTIVYMNHHSHLMGYETRLQWNGVRQQHYLIVKYDEENLVNNRSTFRSLVNDAGASYYEYYDDVKTANRLWKHLNIEYTTYLEIENELPLWTLQAGMDRSQRKQTGYDYPFYRLQNLSRTEGFFHAERNIMLHKGILTLNLGVSYSKGKGKACVDDTFIEPSDKQSGFPQMEVFMYREYEYITAPQYSIWGGAKYAFRFPKTNLKTYVALDVTHVKANVHQEYLVGKDHTGVELAIGCEF</sequence>
<feature type="domain" description="DUF6850" evidence="2">
    <location>
        <begin position="51"/>
        <end position="541"/>
    </location>
</feature>
<evidence type="ECO:0000313" key="4">
    <source>
        <dbReference type="Proteomes" id="UP000002772"/>
    </source>
</evidence>
<gene>
    <name evidence="3" type="ORF">Premu_2215</name>
</gene>
<dbReference type="OrthoDB" id="749016at2"/>
<feature type="chain" id="PRO_5003375728" description="DUF6850 domain-containing protein" evidence="1">
    <location>
        <begin position="24"/>
        <end position="541"/>
    </location>
</feature>
<dbReference type="STRING" id="688246.Premu_2215"/>
<dbReference type="EMBL" id="GL945017">
    <property type="protein sequence ID" value="EGN57603.1"/>
    <property type="molecule type" value="Genomic_DNA"/>
</dbReference>
<feature type="signal peptide" evidence="1">
    <location>
        <begin position="1"/>
        <end position="23"/>
    </location>
</feature>
<dbReference type="eggNOG" id="ENOG502ZC9P">
    <property type="taxonomic scope" value="Bacteria"/>
</dbReference>
<evidence type="ECO:0000313" key="3">
    <source>
        <dbReference type="EMBL" id="EGN57603.1"/>
    </source>
</evidence>
<dbReference type="InterPro" id="IPR049236">
    <property type="entry name" value="DUF6850"/>
</dbReference>
<dbReference type="HOGENOM" id="CLU_037934_0_0_10"/>
<dbReference type="Proteomes" id="UP000002772">
    <property type="component" value="Unassembled WGS sequence"/>
</dbReference>
<keyword evidence="4" id="KW-1185">Reference proteome</keyword>
<dbReference type="AlphaFoldDB" id="F8N8C4"/>
<evidence type="ECO:0000256" key="1">
    <source>
        <dbReference type="SAM" id="SignalP"/>
    </source>
</evidence>
<proteinExistence type="predicted"/>
<accession>F8N8C4</accession>
<dbReference type="Pfam" id="PF21012">
    <property type="entry name" value="DUF6850"/>
    <property type="match status" value="1"/>
</dbReference>
<organism evidence="3 4">
    <name type="scientific">Hallella multisaccharivorax DSM 17128</name>
    <dbReference type="NCBI Taxonomy" id="688246"/>
    <lineage>
        <taxon>Bacteria</taxon>
        <taxon>Pseudomonadati</taxon>
        <taxon>Bacteroidota</taxon>
        <taxon>Bacteroidia</taxon>
        <taxon>Bacteroidales</taxon>
        <taxon>Prevotellaceae</taxon>
        <taxon>Hallella</taxon>
    </lineage>
</organism>